<evidence type="ECO:0000313" key="1">
    <source>
        <dbReference type="EMBL" id="GFN77276.1"/>
    </source>
</evidence>
<protein>
    <submittedName>
        <fullName evidence="1">Uncharacterized protein</fullName>
    </submittedName>
</protein>
<keyword evidence="2" id="KW-1185">Reference proteome</keyword>
<name>A0AAV3Y497_9GAST</name>
<organism evidence="1 2">
    <name type="scientific">Plakobranchus ocellatus</name>
    <dbReference type="NCBI Taxonomy" id="259542"/>
    <lineage>
        <taxon>Eukaryota</taxon>
        <taxon>Metazoa</taxon>
        <taxon>Spiralia</taxon>
        <taxon>Lophotrochozoa</taxon>
        <taxon>Mollusca</taxon>
        <taxon>Gastropoda</taxon>
        <taxon>Heterobranchia</taxon>
        <taxon>Euthyneura</taxon>
        <taxon>Panpulmonata</taxon>
        <taxon>Sacoglossa</taxon>
        <taxon>Placobranchoidea</taxon>
        <taxon>Plakobranchidae</taxon>
        <taxon>Plakobranchus</taxon>
    </lineage>
</organism>
<sequence>MLGPSFGEPGVGSLIVLDIRHPYLVCHCSPRRLYFRWILRGLAAHLVRGKHWEDMKSCLGRDWELNLGLLTSGQLPTAYQISRRSSQIL</sequence>
<reference evidence="1 2" key="1">
    <citation type="journal article" date="2021" name="Elife">
        <title>Chloroplast acquisition without the gene transfer in kleptoplastic sea slugs, Plakobranchus ocellatus.</title>
        <authorList>
            <person name="Maeda T."/>
            <person name="Takahashi S."/>
            <person name="Yoshida T."/>
            <person name="Shimamura S."/>
            <person name="Takaki Y."/>
            <person name="Nagai Y."/>
            <person name="Toyoda A."/>
            <person name="Suzuki Y."/>
            <person name="Arimoto A."/>
            <person name="Ishii H."/>
            <person name="Satoh N."/>
            <person name="Nishiyama T."/>
            <person name="Hasebe M."/>
            <person name="Maruyama T."/>
            <person name="Minagawa J."/>
            <person name="Obokata J."/>
            <person name="Shigenobu S."/>
        </authorList>
    </citation>
    <scope>NUCLEOTIDE SEQUENCE [LARGE SCALE GENOMIC DNA]</scope>
</reference>
<accession>A0AAV3Y497</accession>
<comment type="caution">
    <text evidence="1">The sequence shown here is derived from an EMBL/GenBank/DDBJ whole genome shotgun (WGS) entry which is preliminary data.</text>
</comment>
<dbReference type="Proteomes" id="UP000735302">
    <property type="component" value="Unassembled WGS sequence"/>
</dbReference>
<dbReference type="EMBL" id="BLXT01000468">
    <property type="protein sequence ID" value="GFN77276.1"/>
    <property type="molecule type" value="Genomic_DNA"/>
</dbReference>
<proteinExistence type="predicted"/>
<gene>
    <name evidence="1" type="ORF">PoB_000378200</name>
</gene>
<dbReference type="AlphaFoldDB" id="A0AAV3Y497"/>
<evidence type="ECO:0000313" key="2">
    <source>
        <dbReference type="Proteomes" id="UP000735302"/>
    </source>
</evidence>